<dbReference type="GO" id="GO:0005975">
    <property type="term" value="P:carbohydrate metabolic process"/>
    <property type="evidence" value="ECO:0007669"/>
    <property type="project" value="InterPro"/>
</dbReference>
<accession>A0A517YEI9</accession>
<keyword evidence="2" id="KW-1185">Reference proteome</keyword>
<dbReference type="OrthoDB" id="222074at2"/>
<evidence type="ECO:0000313" key="1">
    <source>
        <dbReference type="EMBL" id="QDU28611.1"/>
    </source>
</evidence>
<protein>
    <recommendedName>
        <fullName evidence="3">Glycoside hydrolase family 38 N-terminal domain-containing protein</fullName>
    </recommendedName>
</protein>
<dbReference type="EMBL" id="CP036274">
    <property type="protein sequence ID" value="QDU28611.1"/>
    <property type="molecule type" value="Genomic_DNA"/>
</dbReference>
<evidence type="ECO:0008006" key="3">
    <source>
        <dbReference type="Google" id="ProtNLM"/>
    </source>
</evidence>
<evidence type="ECO:0000313" key="2">
    <source>
        <dbReference type="Proteomes" id="UP000315017"/>
    </source>
</evidence>
<dbReference type="InterPro" id="IPR011013">
    <property type="entry name" value="Gal_mutarotase_sf_dom"/>
</dbReference>
<name>A0A517YEI9_9BACT</name>
<organism evidence="1 2">
    <name type="scientific">Anatilimnocola aggregata</name>
    <dbReference type="NCBI Taxonomy" id="2528021"/>
    <lineage>
        <taxon>Bacteria</taxon>
        <taxon>Pseudomonadati</taxon>
        <taxon>Planctomycetota</taxon>
        <taxon>Planctomycetia</taxon>
        <taxon>Pirellulales</taxon>
        <taxon>Pirellulaceae</taxon>
        <taxon>Anatilimnocola</taxon>
    </lineage>
</organism>
<dbReference type="InterPro" id="IPR011330">
    <property type="entry name" value="Glyco_hydro/deAcase_b/a-brl"/>
</dbReference>
<proteinExistence type="predicted"/>
<reference evidence="1 2" key="1">
    <citation type="submission" date="2019-02" db="EMBL/GenBank/DDBJ databases">
        <title>Deep-cultivation of Planctomycetes and their phenomic and genomic characterization uncovers novel biology.</title>
        <authorList>
            <person name="Wiegand S."/>
            <person name="Jogler M."/>
            <person name="Boedeker C."/>
            <person name="Pinto D."/>
            <person name="Vollmers J."/>
            <person name="Rivas-Marin E."/>
            <person name="Kohn T."/>
            <person name="Peeters S.H."/>
            <person name="Heuer A."/>
            <person name="Rast P."/>
            <person name="Oberbeckmann S."/>
            <person name="Bunk B."/>
            <person name="Jeske O."/>
            <person name="Meyerdierks A."/>
            <person name="Storesund J.E."/>
            <person name="Kallscheuer N."/>
            <person name="Luecker S."/>
            <person name="Lage O.M."/>
            <person name="Pohl T."/>
            <person name="Merkel B.J."/>
            <person name="Hornburger P."/>
            <person name="Mueller R.-W."/>
            <person name="Bruemmer F."/>
            <person name="Labrenz M."/>
            <person name="Spormann A.M."/>
            <person name="Op den Camp H."/>
            <person name="Overmann J."/>
            <person name="Amann R."/>
            <person name="Jetten M.S.M."/>
            <person name="Mascher T."/>
            <person name="Medema M.H."/>
            <person name="Devos D.P."/>
            <person name="Kaster A.-K."/>
            <person name="Ovreas L."/>
            <person name="Rohde M."/>
            <person name="Galperin M.Y."/>
            <person name="Jogler C."/>
        </authorList>
    </citation>
    <scope>NUCLEOTIDE SEQUENCE [LARGE SCALE GENOMIC DNA]</scope>
    <source>
        <strain evidence="1 2">ETA_A8</strain>
    </source>
</reference>
<dbReference type="KEGG" id="aagg:ETAA8_37140"/>
<dbReference type="GO" id="GO:0003824">
    <property type="term" value="F:catalytic activity"/>
    <property type="evidence" value="ECO:0007669"/>
    <property type="project" value="InterPro"/>
</dbReference>
<dbReference type="Gene3D" id="3.20.110.20">
    <property type="match status" value="1"/>
</dbReference>
<dbReference type="SUPFAM" id="SSF74650">
    <property type="entry name" value="Galactose mutarotase-like"/>
    <property type="match status" value="1"/>
</dbReference>
<dbReference type="GO" id="GO:0030246">
    <property type="term" value="F:carbohydrate binding"/>
    <property type="evidence" value="ECO:0007669"/>
    <property type="project" value="InterPro"/>
</dbReference>
<dbReference type="SUPFAM" id="SSF88713">
    <property type="entry name" value="Glycoside hydrolase/deacetylase"/>
    <property type="match status" value="1"/>
</dbReference>
<gene>
    <name evidence="1" type="ORF">ETAA8_37140</name>
</gene>
<dbReference type="AlphaFoldDB" id="A0A517YEI9"/>
<dbReference type="RefSeq" id="WP_145091182.1">
    <property type="nucleotide sequence ID" value="NZ_CP036274.1"/>
</dbReference>
<dbReference type="Proteomes" id="UP000315017">
    <property type="component" value="Chromosome"/>
</dbReference>
<sequence>MTQFTELLVLLPCHSLEDFPTYHDGDDSQSLLANWSALWHPELIASAGQAIEWRRIEDPPQELAGRLIAVPTVCVQRLPTGYAQRVKESGGCLIRGKTDRKDIVEAALAFLGPRANPVSDDLVADFLALGYGYLQIALLTRQMRYSSNLDETYFKTTAVAAAQAAVAGDETLAREKLGACFSLLAEERDHYYPVDALVLDLKLMASSTIGSTLRADLAGSTPTNLLLSGELLAEMAAKEPASLDLVRERLNAGTLSVIGGEANERRLPLLSLDDIATGLKQGGEVYEQYLGRRPEVYGRWKFGLTPQLPGVLNRLGYKGVLHTSLEDGKVPDGTQLKVRWEGLDGQAIDAIAKPPLDASKAQTFLTYATKLGESMDGDHVATVCLAHWPGQASCWLGDLQRIAKYCSALGKFATVDHYFRETAQPGHIDRFEADRYKSPYLKQAVIRRQEDPISTSVRYWQQQVLAASTTTLQTLAALVSGDPGSQSQVPQVSDNTEAGCTVESIATAQQARTQAAAQCSEKLAGTSSASTNGILVINPHSFVRRENVEVSGLSALPAVEKPIYSVGGTAAAGQVVVDVPPFGFVWVPTDSKPVRETKQPLLAEENVLRNEFFEAIINPVTGTLGALHEYGKRGNRISQQLALRLPGAAQKPGDTYRDPDETAVYSVMAADEVKVTMSTTALGEIVCTGRLLDRDGKKLAGFVQTYRVWRGSRVLQVQVELDPIEQPRADPWNSYYCARFAWADPAAELFRTVHQTRVPASGKQFEAPHYIDLVTIKDNTTILTGGLPFHRRHDSRMLDSLLITRGERARKFTFGIGIDLKYPLTEALSLLSGPVIVERAAKPHSGVTGWLAHVDARNVVVTSCQPLLEQGRVAGLQLRLLETEGRPAKVNVRTFRALGSGHVVDYQDNVLRDCEAEDGKLRVELTPHEWVWVTARFQSA</sequence>